<reference evidence="1 2" key="1">
    <citation type="submission" date="2024-01" db="EMBL/GenBank/DDBJ databases">
        <title>Genome insights into Plantactinospora veratri sp. nov.</title>
        <authorList>
            <person name="Wang L."/>
        </authorList>
    </citation>
    <scope>NUCLEOTIDE SEQUENCE [LARGE SCALE GENOMIC DNA]</scope>
    <source>
        <strain evidence="1 2">NEAU-FHS4</strain>
    </source>
</reference>
<evidence type="ECO:0000313" key="2">
    <source>
        <dbReference type="Proteomes" id="UP001339911"/>
    </source>
</evidence>
<accession>A0ABU7SBB0</accession>
<name>A0ABU7SBB0_9ACTN</name>
<dbReference type="InterPro" id="IPR004401">
    <property type="entry name" value="YbaB/EbfC"/>
</dbReference>
<gene>
    <name evidence="1" type="ORF">V1634_08710</name>
</gene>
<dbReference type="EMBL" id="JAZGQL010000005">
    <property type="protein sequence ID" value="MEE6306902.1"/>
    <property type="molecule type" value="Genomic_DNA"/>
</dbReference>
<dbReference type="InterPro" id="IPR036894">
    <property type="entry name" value="YbaB-like_sf"/>
</dbReference>
<sequence length="127" mass="13762">MREDLAARLDEMVSSFEATRARILAAGDAVSRLRVTRQSDDRLVEVTIGPDREVVDLHIADSALRRGDGRAIAQTVLSLIAEAQAEFSRTAQAEYQRITGLSIDPAALDGRDGPAVLSRLSRELFGG</sequence>
<proteinExistence type="predicted"/>
<dbReference type="Proteomes" id="UP001339911">
    <property type="component" value="Unassembled WGS sequence"/>
</dbReference>
<dbReference type="SUPFAM" id="SSF82607">
    <property type="entry name" value="YbaB-like"/>
    <property type="match status" value="1"/>
</dbReference>
<dbReference type="Gene3D" id="3.30.1310.10">
    <property type="entry name" value="Nucleoid-associated protein YbaB-like domain"/>
    <property type="match status" value="1"/>
</dbReference>
<comment type="caution">
    <text evidence="1">The sequence shown here is derived from an EMBL/GenBank/DDBJ whole genome shotgun (WGS) entry which is preliminary data.</text>
</comment>
<keyword evidence="2" id="KW-1185">Reference proteome</keyword>
<organism evidence="1 2">
    <name type="scientific">Plantactinospora veratri</name>
    <dbReference type="NCBI Taxonomy" id="1436122"/>
    <lineage>
        <taxon>Bacteria</taxon>
        <taxon>Bacillati</taxon>
        <taxon>Actinomycetota</taxon>
        <taxon>Actinomycetes</taxon>
        <taxon>Micromonosporales</taxon>
        <taxon>Micromonosporaceae</taxon>
        <taxon>Plantactinospora</taxon>
    </lineage>
</organism>
<evidence type="ECO:0000313" key="1">
    <source>
        <dbReference type="EMBL" id="MEE6306902.1"/>
    </source>
</evidence>
<dbReference type="Pfam" id="PF02575">
    <property type="entry name" value="YbaB_DNA_bd"/>
    <property type="match status" value="1"/>
</dbReference>
<protein>
    <submittedName>
        <fullName evidence="1">YbaB/EbfC family nucleoid-associated protein</fullName>
    </submittedName>
</protein>
<dbReference type="RefSeq" id="WP_331207220.1">
    <property type="nucleotide sequence ID" value="NZ_JAZGQL010000005.1"/>
</dbReference>